<keyword evidence="1" id="KW-1185">Reference proteome</keyword>
<evidence type="ECO:0000313" key="1">
    <source>
        <dbReference type="Proteomes" id="UP000025227"/>
    </source>
</evidence>
<sequence length="132" mass="14555">MRIVLCITPGCNLLHTVPAATTTTTASATTTTTTTPSYVGELPDIKSKDTMTVGKIHEKNKLRDWKKNKKLSRSLIASGRAKNKLGEFAPKAARMMRVGFDAWFSILYKNGVPKDNVFSNEIFTRGSSECNQ</sequence>
<dbReference type="WBParaSite" id="HCON_00111545-00001">
    <property type="protein sequence ID" value="HCON_00111545-00001"/>
    <property type="gene ID" value="HCON_00111545"/>
</dbReference>
<name>A0A7I4YMU6_HAECO</name>
<accession>A0A7I4YMU6</accession>
<dbReference type="AlphaFoldDB" id="A0A7I4YMU6"/>
<dbReference type="Proteomes" id="UP000025227">
    <property type="component" value="Unplaced"/>
</dbReference>
<organism evidence="1 2">
    <name type="scientific">Haemonchus contortus</name>
    <name type="common">Barber pole worm</name>
    <dbReference type="NCBI Taxonomy" id="6289"/>
    <lineage>
        <taxon>Eukaryota</taxon>
        <taxon>Metazoa</taxon>
        <taxon>Ecdysozoa</taxon>
        <taxon>Nematoda</taxon>
        <taxon>Chromadorea</taxon>
        <taxon>Rhabditida</taxon>
        <taxon>Rhabditina</taxon>
        <taxon>Rhabditomorpha</taxon>
        <taxon>Strongyloidea</taxon>
        <taxon>Trichostrongylidae</taxon>
        <taxon>Haemonchus</taxon>
    </lineage>
</organism>
<evidence type="ECO:0000313" key="2">
    <source>
        <dbReference type="WBParaSite" id="HCON_00111545-00001"/>
    </source>
</evidence>
<reference evidence="2" key="1">
    <citation type="submission" date="2020-12" db="UniProtKB">
        <authorList>
            <consortium name="WormBaseParasite"/>
        </authorList>
    </citation>
    <scope>IDENTIFICATION</scope>
    <source>
        <strain evidence="2">MHco3</strain>
    </source>
</reference>
<proteinExistence type="predicted"/>
<protein>
    <submittedName>
        <fullName evidence="2">RxLR effector protein</fullName>
    </submittedName>
</protein>